<feature type="disulfide bond" evidence="2">
    <location>
        <begin position="52"/>
        <end position="76"/>
    </location>
</feature>
<dbReference type="PROSITE" id="PS51257">
    <property type="entry name" value="PROKAR_LIPOPROTEIN"/>
    <property type="match status" value="1"/>
</dbReference>
<evidence type="ECO:0000313" key="6">
    <source>
        <dbReference type="Proteomes" id="UP000092498"/>
    </source>
</evidence>
<feature type="disulfide bond" evidence="2">
    <location>
        <begin position="189"/>
        <end position="237"/>
    </location>
</feature>
<dbReference type="GO" id="GO:0019433">
    <property type="term" value="P:triglyceride catabolic process"/>
    <property type="evidence" value="ECO:0007669"/>
    <property type="project" value="TreeGrafter"/>
</dbReference>
<dbReference type="EMBL" id="CP013244">
    <property type="protein sequence ID" value="ANP45124.1"/>
    <property type="molecule type" value="Genomic_DNA"/>
</dbReference>
<dbReference type="SUPFAM" id="SSF52266">
    <property type="entry name" value="SGNH hydrolase"/>
    <property type="match status" value="1"/>
</dbReference>
<gene>
    <name evidence="5" type="ORF">ATE48_03920</name>
</gene>
<keyword evidence="2" id="KW-1015">Disulfide bond</keyword>
<dbReference type="AlphaFoldDB" id="A0A1B1AEZ8"/>
<feature type="disulfide bond" evidence="2">
    <location>
        <begin position="125"/>
        <end position="140"/>
    </location>
</feature>
<dbReference type="Proteomes" id="UP000092498">
    <property type="component" value="Chromosome"/>
</dbReference>
<dbReference type="Gene3D" id="3.40.50.1110">
    <property type="entry name" value="SGNH hydrolase"/>
    <property type="match status" value="1"/>
</dbReference>
<name>A0A1B1AEZ8_9PROT</name>
<reference evidence="5 6" key="1">
    <citation type="submission" date="2015-11" db="EMBL/GenBank/DDBJ databases">
        <title>Whole-Genome Sequence of Candidatus Oderbacter manganicum from the National Park Lower Oder Valley, Germany.</title>
        <authorList>
            <person name="Braun B."/>
            <person name="Liere K."/>
            <person name="Szewzyk U."/>
        </authorList>
    </citation>
    <scope>NUCLEOTIDE SEQUENCE [LARGE SCALE GENOMIC DNA]</scope>
    <source>
        <strain evidence="5 6">OTSz_A_272</strain>
    </source>
</reference>
<dbReference type="Pfam" id="PF13472">
    <property type="entry name" value="Lipase_GDSL_2"/>
    <property type="match status" value="1"/>
</dbReference>
<proteinExistence type="predicted"/>
<organism evidence="5 6">
    <name type="scientific">Candidatus Viadribacter manganicus</name>
    <dbReference type="NCBI Taxonomy" id="1759059"/>
    <lineage>
        <taxon>Bacteria</taxon>
        <taxon>Pseudomonadati</taxon>
        <taxon>Pseudomonadota</taxon>
        <taxon>Alphaproteobacteria</taxon>
        <taxon>Hyphomonadales</taxon>
        <taxon>Hyphomonadaceae</taxon>
        <taxon>Candidatus Viadribacter</taxon>
    </lineage>
</organism>
<dbReference type="STRING" id="1759059.ATE48_03920"/>
<keyword evidence="3" id="KW-0732">Signal</keyword>
<dbReference type="PANTHER" id="PTHR37981:SF1">
    <property type="entry name" value="SGNH HYDROLASE-TYPE ESTERASE DOMAIN-CONTAINING PROTEIN"/>
    <property type="match status" value="1"/>
</dbReference>
<dbReference type="InParanoid" id="A0A1B1AEZ8"/>
<feature type="active site" description="Nucleophile" evidence="1">
    <location>
        <position position="34"/>
    </location>
</feature>
<feature type="signal peptide" evidence="3">
    <location>
        <begin position="1"/>
        <end position="17"/>
    </location>
</feature>
<evidence type="ECO:0000256" key="3">
    <source>
        <dbReference type="SAM" id="SignalP"/>
    </source>
</evidence>
<dbReference type="OrthoDB" id="5503950at2"/>
<evidence type="ECO:0000313" key="5">
    <source>
        <dbReference type="EMBL" id="ANP45124.1"/>
    </source>
</evidence>
<feature type="active site" evidence="1">
    <location>
        <position position="258"/>
    </location>
</feature>
<dbReference type="InterPro" id="IPR013830">
    <property type="entry name" value="SGNH_hydro"/>
</dbReference>
<sequence length="277" mass="29276">MRLALIAAVAFSVSACAHPPALNEGARYVNMGSSFAAGSGAGPAPEASPARCYQSQVNYAHLLAARRNLALTDVSCGGATSTHLLNAWNELPAQIDAITADTRLVTITIGGNDVAYAGNLTQASCDPDETIRVATFSVPCPAAPFPIASDAFETLERNLGEATRQIKSRAPEARVIFIQYVTLVPQVQCANSRLSEVEAAELRVVAARLAEVTARAGEANGAEVFRIDEASRNHTPCDADPWSTGLPRDNAGTQAPWHPNTRGMEVIAERLDALLAR</sequence>
<keyword evidence="6" id="KW-1185">Reference proteome</keyword>
<feature type="chain" id="PRO_5008518690" description="SGNH hydrolase-type esterase domain-containing protein" evidence="3">
    <location>
        <begin position="18"/>
        <end position="277"/>
    </location>
</feature>
<dbReference type="CDD" id="cd01823">
    <property type="entry name" value="SEST_like"/>
    <property type="match status" value="1"/>
</dbReference>
<protein>
    <recommendedName>
        <fullName evidence="4">SGNH hydrolase-type esterase domain-containing protein</fullName>
    </recommendedName>
</protein>
<feature type="domain" description="SGNH hydrolase-type esterase" evidence="4">
    <location>
        <begin position="31"/>
        <end position="265"/>
    </location>
</feature>
<dbReference type="InterPro" id="IPR037460">
    <property type="entry name" value="SEST-like"/>
</dbReference>
<dbReference type="KEGG" id="cbot:ATE48_03920"/>
<dbReference type="GO" id="GO:0004806">
    <property type="term" value="F:triacylglycerol lipase activity"/>
    <property type="evidence" value="ECO:0007669"/>
    <property type="project" value="TreeGrafter"/>
</dbReference>
<dbReference type="PANTHER" id="PTHR37981">
    <property type="entry name" value="LIPASE 2"/>
    <property type="match status" value="1"/>
</dbReference>
<accession>A0A1B1AEZ8</accession>
<evidence type="ECO:0000256" key="2">
    <source>
        <dbReference type="PIRSR" id="PIRSR637460-2"/>
    </source>
</evidence>
<dbReference type="RefSeq" id="WP_066768012.1">
    <property type="nucleotide sequence ID" value="NZ_CP013244.1"/>
</dbReference>
<evidence type="ECO:0000259" key="4">
    <source>
        <dbReference type="Pfam" id="PF13472"/>
    </source>
</evidence>
<evidence type="ECO:0000256" key="1">
    <source>
        <dbReference type="PIRSR" id="PIRSR637460-1"/>
    </source>
</evidence>
<dbReference type="InterPro" id="IPR036514">
    <property type="entry name" value="SGNH_hydro_sf"/>
</dbReference>